<protein>
    <submittedName>
        <fullName evidence="3">Uncharacterized protein</fullName>
    </submittedName>
</protein>
<dbReference type="Proteomes" id="UP000887565">
    <property type="component" value="Unplaced"/>
</dbReference>
<reference evidence="3" key="1">
    <citation type="submission" date="2022-11" db="UniProtKB">
        <authorList>
            <consortium name="WormBaseParasite"/>
        </authorList>
    </citation>
    <scope>IDENTIFICATION</scope>
</reference>
<evidence type="ECO:0000313" key="2">
    <source>
        <dbReference type="Proteomes" id="UP000887565"/>
    </source>
</evidence>
<evidence type="ECO:0000256" key="1">
    <source>
        <dbReference type="SAM" id="MobiDB-lite"/>
    </source>
</evidence>
<keyword evidence="2" id="KW-1185">Reference proteome</keyword>
<feature type="region of interest" description="Disordered" evidence="1">
    <location>
        <begin position="167"/>
        <end position="191"/>
    </location>
</feature>
<accession>A0A915I3J1</accession>
<evidence type="ECO:0000313" key="3">
    <source>
        <dbReference type="WBParaSite" id="nRc.2.0.1.t08405-RA"/>
    </source>
</evidence>
<dbReference type="WBParaSite" id="nRc.2.0.1.t08405-RA">
    <property type="protein sequence ID" value="nRc.2.0.1.t08405-RA"/>
    <property type="gene ID" value="nRc.2.0.1.g08405"/>
</dbReference>
<sequence>MNSCKILINRRRQSFSRQKEQPTDVFGKIIPRKTQTSGDSRSTRCRLVKNAYGLLMTAQYCRSAPDLLSLRNGVYSYCSASCFPKNLHYDEVGTRFQMGLVRSKSSENLSENYLMQLRLMKSKDDIYVERAFGNRCQHADPESKIEPLPTHDRVYLEPSPHVVPVYRNGTSDRSSSVSRCGSITPVVDEEA</sequence>
<dbReference type="AlphaFoldDB" id="A0A915I3J1"/>
<proteinExistence type="predicted"/>
<organism evidence="2 3">
    <name type="scientific">Romanomermis culicivorax</name>
    <name type="common">Nematode worm</name>
    <dbReference type="NCBI Taxonomy" id="13658"/>
    <lineage>
        <taxon>Eukaryota</taxon>
        <taxon>Metazoa</taxon>
        <taxon>Ecdysozoa</taxon>
        <taxon>Nematoda</taxon>
        <taxon>Enoplea</taxon>
        <taxon>Dorylaimia</taxon>
        <taxon>Mermithida</taxon>
        <taxon>Mermithoidea</taxon>
        <taxon>Mermithidae</taxon>
        <taxon>Romanomermis</taxon>
    </lineage>
</organism>
<name>A0A915I3J1_ROMCU</name>
<feature type="compositionally biased region" description="Low complexity" evidence="1">
    <location>
        <begin position="171"/>
        <end position="182"/>
    </location>
</feature>